<dbReference type="RefSeq" id="WP_187016462.1">
    <property type="nucleotide sequence ID" value="NZ_JACOQI010000076.1"/>
</dbReference>
<feature type="region of interest" description="Disordered" evidence="1">
    <location>
        <begin position="1"/>
        <end position="21"/>
    </location>
</feature>
<name>A0A923MMN8_9FIRM</name>
<feature type="non-terminal residue" evidence="2">
    <location>
        <position position="446"/>
    </location>
</feature>
<protein>
    <submittedName>
        <fullName evidence="2">Uncharacterized protein</fullName>
    </submittedName>
</protein>
<dbReference type="AlphaFoldDB" id="A0A923MMN8"/>
<sequence>MQPIENAQQRAFAESVQRQQIQKPIPEPYVEPAPVATQSPGGVANHDQIDASRPYDVVVLDNGTEIRPAHLSGWERTWSIESPWPLAFDPTTHMKFHIRTPNGDGSFTVKEVVKAIAESEKEAMEYLQHEVRNQKPYVLDASKAHMPVDWQEVATLDKPQVTHADDGTEVPVETPEVKIISTELTAHSFEEAEIKYLDEVIGLGSDDVDGKVREYYYRDMKPVNVDGNMIGVMIELGKKTTLHDAAKFLRLHLENEEITPRLYNLLNNDLTARVNQALAVNLGYGNRLTIADFVMDIDELGDALHEDAMGLLYSLLNTERASDILNAVTNILKGEEYWEYLAKLGRNLNKEHKGEVMQILARYELNSVTHVPWALELYAGAEAQSLKASDNPAVHKGLAALLTRTGSKGTKFAHHYIVDVNDLSLIHIWVLGGGRGGGGGGGGGGG</sequence>
<dbReference type="Proteomes" id="UP000620327">
    <property type="component" value="Unassembled WGS sequence"/>
</dbReference>
<gene>
    <name evidence="2" type="ORF">H8Z83_19005</name>
</gene>
<feature type="region of interest" description="Disordered" evidence="1">
    <location>
        <begin position="29"/>
        <end position="48"/>
    </location>
</feature>
<evidence type="ECO:0000256" key="1">
    <source>
        <dbReference type="SAM" id="MobiDB-lite"/>
    </source>
</evidence>
<evidence type="ECO:0000313" key="3">
    <source>
        <dbReference type="Proteomes" id="UP000620327"/>
    </source>
</evidence>
<comment type="caution">
    <text evidence="2">The sequence shown here is derived from an EMBL/GenBank/DDBJ whole genome shotgun (WGS) entry which is preliminary data.</text>
</comment>
<accession>A0A923MMN8</accession>
<keyword evidence="3" id="KW-1185">Reference proteome</keyword>
<evidence type="ECO:0000313" key="2">
    <source>
        <dbReference type="EMBL" id="MBC5772359.1"/>
    </source>
</evidence>
<dbReference type="EMBL" id="JACOQI010000076">
    <property type="protein sequence ID" value="MBC5772359.1"/>
    <property type="molecule type" value="Genomic_DNA"/>
</dbReference>
<organism evidence="2 3">
    <name type="scientific">Dysosmobacter segnis</name>
    <dbReference type="NCBI Taxonomy" id="2763042"/>
    <lineage>
        <taxon>Bacteria</taxon>
        <taxon>Bacillati</taxon>
        <taxon>Bacillota</taxon>
        <taxon>Clostridia</taxon>
        <taxon>Eubacteriales</taxon>
        <taxon>Oscillospiraceae</taxon>
        <taxon>Dysosmobacter</taxon>
    </lineage>
</organism>
<reference evidence="2" key="1">
    <citation type="submission" date="2020-08" db="EMBL/GenBank/DDBJ databases">
        <title>Genome public.</title>
        <authorList>
            <person name="Liu C."/>
            <person name="Sun Q."/>
        </authorList>
    </citation>
    <scope>NUCLEOTIDE SEQUENCE</scope>
    <source>
        <strain evidence="2">BX15</strain>
    </source>
</reference>
<proteinExistence type="predicted"/>